<protein>
    <recommendedName>
        <fullName evidence="4">DUF4044 domain-containing protein</fullName>
    </recommendedName>
</protein>
<dbReference type="InterPro" id="IPR049722">
    <property type="entry name" value="Prli42-like"/>
</dbReference>
<reference evidence="2" key="1">
    <citation type="submission" date="2021-03" db="EMBL/GenBank/DDBJ databases">
        <title>Antimicrobial resistance genes in bacteria isolated from Japanese honey, and their potential for conferring macrolide and lincosamide resistance in the American foulbrood pathogen Paenibacillus larvae.</title>
        <authorList>
            <person name="Okamoto M."/>
            <person name="Kumagai M."/>
            <person name="Kanamori H."/>
            <person name="Takamatsu D."/>
        </authorList>
    </citation>
    <scope>NUCLEOTIDE SEQUENCE</scope>
    <source>
        <strain evidence="2">J2TS6</strain>
    </source>
</reference>
<proteinExistence type="predicted"/>
<evidence type="ECO:0000256" key="1">
    <source>
        <dbReference type="SAM" id="Phobius"/>
    </source>
</evidence>
<dbReference type="NCBIfam" id="NF033880">
    <property type="entry name" value="Prli42"/>
    <property type="match status" value="1"/>
</dbReference>
<dbReference type="AlphaFoldDB" id="A0A919XFK5"/>
<evidence type="ECO:0000313" key="3">
    <source>
        <dbReference type="Proteomes" id="UP000679779"/>
    </source>
</evidence>
<keyword evidence="1" id="KW-0472">Membrane</keyword>
<evidence type="ECO:0008006" key="4">
    <source>
        <dbReference type="Google" id="ProtNLM"/>
    </source>
</evidence>
<feature type="transmembrane region" description="Helical" evidence="1">
    <location>
        <begin position="20"/>
        <end position="40"/>
    </location>
</feature>
<name>A0A919XFK5_9BACL</name>
<evidence type="ECO:0000313" key="2">
    <source>
        <dbReference type="EMBL" id="GIO30794.1"/>
    </source>
</evidence>
<gene>
    <name evidence="2" type="ORF">J2TS6_19350</name>
</gene>
<accession>A0A919XFK5</accession>
<keyword evidence="1" id="KW-0812">Transmembrane</keyword>
<keyword evidence="3" id="KW-1185">Reference proteome</keyword>
<keyword evidence="1" id="KW-1133">Transmembrane helix</keyword>
<sequence>MIPKQYTYGKGVAMQNKKWFRVFVYLMLIAMFGSVIFGVAESLIAR</sequence>
<organism evidence="2 3">
    <name type="scientific">Paenibacillus albilobatus</name>
    <dbReference type="NCBI Taxonomy" id="2716884"/>
    <lineage>
        <taxon>Bacteria</taxon>
        <taxon>Bacillati</taxon>
        <taxon>Bacillota</taxon>
        <taxon>Bacilli</taxon>
        <taxon>Bacillales</taxon>
        <taxon>Paenibacillaceae</taxon>
        <taxon>Paenibacillus</taxon>
    </lineage>
</organism>
<dbReference type="EMBL" id="BORQ01000002">
    <property type="protein sequence ID" value="GIO30794.1"/>
    <property type="molecule type" value="Genomic_DNA"/>
</dbReference>
<comment type="caution">
    <text evidence="2">The sequence shown here is derived from an EMBL/GenBank/DDBJ whole genome shotgun (WGS) entry which is preliminary data.</text>
</comment>
<dbReference type="Proteomes" id="UP000679779">
    <property type="component" value="Unassembled WGS sequence"/>
</dbReference>